<dbReference type="CDD" id="cd17536">
    <property type="entry name" value="REC_YesN-like"/>
    <property type="match status" value="1"/>
</dbReference>
<feature type="domain" description="PAS" evidence="11">
    <location>
        <begin position="269"/>
        <end position="340"/>
    </location>
</feature>
<dbReference type="CDD" id="cd00082">
    <property type="entry name" value="HisKA"/>
    <property type="match status" value="1"/>
</dbReference>
<feature type="coiled-coil region" evidence="8">
    <location>
        <begin position="252"/>
        <end position="279"/>
    </location>
</feature>
<dbReference type="InterPro" id="IPR050351">
    <property type="entry name" value="BphY/WalK/GraS-like"/>
</dbReference>
<keyword evidence="5 13" id="KW-0418">Kinase</keyword>
<keyword evidence="14" id="KW-1185">Reference proteome</keyword>
<protein>
    <recommendedName>
        <fullName evidence="2">histidine kinase</fullName>
        <ecNumber evidence="2">2.7.13.3</ecNumber>
    </recommendedName>
</protein>
<dbReference type="Gene3D" id="1.10.287.130">
    <property type="match status" value="1"/>
</dbReference>
<evidence type="ECO:0000256" key="4">
    <source>
        <dbReference type="ARBA" id="ARBA00022679"/>
    </source>
</evidence>
<evidence type="ECO:0000259" key="12">
    <source>
        <dbReference type="PROSITE" id="PS50113"/>
    </source>
</evidence>
<dbReference type="SUPFAM" id="SSF47384">
    <property type="entry name" value="Homodimeric domain of signal transducing histidine kinase"/>
    <property type="match status" value="1"/>
</dbReference>
<evidence type="ECO:0000256" key="8">
    <source>
        <dbReference type="SAM" id="Coils"/>
    </source>
</evidence>
<dbReference type="NCBIfam" id="TIGR00229">
    <property type="entry name" value="sensory_box"/>
    <property type="match status" value="2"/>
</dbReference>
<evidence type="ECO:0000256" key="1">
    <source>
        <dbReference type="ARBA" id="ARBA00000085"/>
    </source>
</evidence>
<evidence type="ECO:0000313" key="13">
    <source>
        <dbReference type="EMBL" id="ABQ28520.1"/>
    </source>
</evidence>
<evidence type="ECO:0000313" key="14">
    <source>
        <dbReference type="Proteomes" id="UP000006695"/>
    </source>
</evidence>
<dbReference type="SMART" id="SM00086">
    <property type="entry name" value="PAC"/>
    <property type="match status" value="2"/>
</dbReference>
<dbReference type="HOGENOM" id="CLU_000445_114_71_7"/>
<keyword evidence="3 7" id="KW-0597">Phosphoprotein</keyword>
<dbReference type="OrthoDB" id="5524356at2"/>
<evidence type="ECO:0000256" key="7">
    <source>
        <dbReference type="PROSITE-ProRule" id="PRU00169"/>
    </source>
</evidence>
<evidence type="ECO:0000259" key="9">
    <source>
        <dbReference type="PROSITE" id="PS50109"/>
    </source>
</evidence>
<dbReference type="EC" id="2.7.13.3" evidence="2"/>
<dbReference type="GO" id="GO:0007234">
    <property type="term" value="P:osmosensory signaling via phosphorelay pathway"/>
    <property type="evidence" value="ECO:0007669"/>
    <property type="project" value="TreeGrafter"/>
</dbReference>
<evidence type="ECO:0000256" key="6">
    <source>
        <dbReference type="ARBA" id="ARBA00023136"/>
    </source>
</evidence>
<dbReference type="InterPro" id="IPR005467">
    <property type="entry name" value="His_kinase_dom"/>
</dbReference>
<dbReference type="InterPro" id="IPR003594">
    <property type="entry name" value="HATPase_dom"/>
</dbReference>
<keyword evidence="4" id="KW-0808">Transferase</keyword>
<dbReference type="Pfam" id="PF00072">
    <property type="entry name" value="Response_reg"/>
    <property type="match status" value="1"/>
</dbReference>
<dbReference type="RefSeq" id="WP_011941146.1">
    <property type="nucleotide sequence ID" value="NC_009483.1"/>
</dbReference>
<keyword evidence="8" id="KW-0175">Coiled coil</keyword>
<dbReference type="PRINTS" id="PR00344">
    <property type="entry name" value="BCTRLSENSOR"/>
</dbReference>
<dbReference type="Proteomes" id="UP000006695">
    <property type="component" value="Chromosome"/>
</dbReference>
<dbReference type="GO" id="GO:0000156">
    <property type="term" value="F:phosphorelay response regulator activity"/>
    <property type="evidence" value="ECO:0007669"/>
    <property type="project" value="TreeGrafter"/>
</dbReference>
<dbReference type="EMBL" id="CP000698">
    <property type="protein sequence ID" value="ABQ28520.1"/>
    <property type="molecule type" value="Genomic_DNA"/>
</dbReference>
<dbReference type="GO" id="GO:0016020">
    <property type="term" value="C:membrane"/>
    <property type="evidence" value="ECO:0007669"/>
    <property type="project" value="UniProtKB-SubCell"/>
</dbReference>
<dbReference type="SUPFAM" id="SSF52172">
    <property type="entry name" value="CheY-like"/>
    <property type="match status" value="1"/>
</dbReference>
<gene>
    <name evidence="13" type="ordered locus">Gura_4377</name>
</gene>
<evidence type="ECO:0000259" key="10">
    <source>
        <dbReference type="PROSITE" id="PS50110"/>
    </source>
</evidence>
<dbReference type="SMART" id="SM00387">
    <property type="entry name" value="HATPase_c"/>
    <property type="match status" value="1"/>
</dbReference>
<dbReference type="InterPro" id="IPR000014">
    <property type="entry name" value="PAS"/>
</dbReference>
<dbReference type="InterPro" id="IPR000700">
    <property type="entry name" value="PAS-assoc_C"/>
</dbReference>
<dbReference type="PROSITE" id="PS50109">
    <property type="entry name" value="HIS_KIN"/>
    <property type="match status" value="1"/>
</dbReference>
<dbReference type="Gene3D" id="3.30.565.10">
    <property type="entry name" value="Histidine kinase-like ATPase, C-terminal domain"/>
    <property type="match status" value="1"/>
</dbReference>
<feature type="domain" description="Histidine kinase" evidence="9">
    <location>
        <begin position="424"/>
        <end position="636"/>
    </location>
</feature>
<feature type="domain" description="PAC" evidence="12">
    <location>
        <begin position="343"/>
        <end position="395"/>
    </location>
</feature>
<dbReference type="InterPro" id="IPR001789">
    <property type="entry name" value="Sig_transdc_resp-reg_receiver"/>
</dbReference>
<dbReference type="InterPro" id="IPR011006">
    <property type="entry name" value="CheY-like_superfamily"/>
</dbReference>
<dbReference type="InterPro" id="IPR004358">
    <property type="entry name" value="Sig_transdc_His_kin-like_C"/>
</dbReference>
<dbReference type="SMART" id="SM00091">
    <property type="entry name" value="PAS"/>
    <property type="match status" value="2"/>
</dbReference>
<dbReference type="KEGG" id="gur:Gura_4377"/>
<evidence type="ECO:0000256" key="2">
    <source>
        <dbReference type="ARBA" id="ARBA00012438"/>
    </source>
</evidence>
<dbReference type="PROSITE" id="PS50112">
    <property type="entry name" value="PAS"/>
    <property type="match status" value="2"/>
</dbReference>
<dbReference type="Pfam" id="PF13426">
    <property type="entry name" value="PAS_9"/>
    <property type="match status" value="2"/>
</dbReference>
<name>A5G9Q2_GEOUR</name>
<dbReference type="GO" id="GO:0000155">
    <property type="term" value="F:phosphorelay sensor kinase activity"/>
    <property type="evidence" value="ECO:0007669"/>
    <property type="project" value="InterPro"/>
</dbReference>
<dbReference type="InterPro" id="IPR036097">
    <property type="entry name" value="HisK_dim/P_sf"/>
</dbReference>
<proteinExistence type="predicted"/>
<dbReference type="InterPro" id="IPR035965">
    <property type="entry name" value="PAS-like_dom_sf"/>
</dbReference>
<feature type="domain" description="PAC" evidence="12">
    <location>
        <begin position="216"/>
        <end position="268"/>
    </location>
</feature>
<feature type="modified residue" description="4-aspartylphosphate" evidence="7">
    <location>
        <position position="63"/>
    </location>
</feature>
<evidence type="ECO:0000259" key="11">
    <source>
        <dbReference type="PROSITE" id="PS50112"/>
    </source>
</evidence>
<feature type="domain" description="PAS" evidence="11">
    <location>
        <begin position="146"/>
        <end position="189"/>
    </location>
</feature>
<reference evidence="13 14" key="1">
    <citation type="submission" date="2007-05" db="EMBL/GenBank/DDBJ databases">
        <title>Complete sequence of Geobacter uraniireducens Rf4.</title>
        <authorList>
            <consortium name="US DOE Joint Genome Institute"/>
            <person name="Copeland A."/>
            <person name="Lucas S."/>
            <person name="Lapidus A."/>
            <person name="Barry K."/>
            <person name="Detter J.C."/>
            <person name="Glavina del Rio T."/>
            <person name="Hammon N."/>
            <person name="Israni S."/>
            <person name="Dalin E."/>
            <person name="Tice H."/>
            <person name="Pitluck S."/>
            <person name="Chertkov O."/>
            <person name="Brettin T."/>
            <person name="Bruce D."/>
            <person name="Han C."/>
            <person name="Schmutz J."/>
            <person name="Larimer F."/>
            <person name="Land M."/>
            <person name="Hauser L."/>
            <person name="Kyrpides N."/>
            <person name="Mikhailova N."/>
            <person name="Shelobolina E."/>
            <person name="Aklujkar M."/>
            <person name="Lovley D."/>
            <person name="Richardson P."/>
        </authorList>
    </citation>
    <scope>NUCLEOTIDE SEQUENCE [LARGE SCALE GENOMIC DNA]</scope>
    <source>
        <strain evidence="13 14">Rf4</strain>
    </source>
</reference>
<dbReference type="CDD" id="cd00130">
    <property type="entry name" value="PAS"/>
    <property type="match status" value="2"/>
</dbReference>
<dbReference type="AlphaFoldDB" id="A5G9Q2"/>
<dbReference type="SUPFAM" id="SSF55785">
    <property type="entry name" value="PYP-like sensor domain (PAS domain)"/>
    <property type="match status" value="2"/>
</dbReference>
<dbReference type="PROSITE" id="PS50110">
    <property type="entry name" value="RESPONSE_REGULATORY"/>
    <property type="match status" value="1"/>
</dbReference>
<dbReference type="SUPFAM" id="SSF55874">
    <property type="entry name" value="ATPase domain of HSP90 chaperone/DNA topoisomerase II/histidine kinase"/>
    <property type="match status" value="1"/>
</dbReference>
<dbReference type="InterPro" id="IPR036890">
    <property type="entry name" value="HATPase_C_sf"/>
</dbReference>
<feature type="domain" description="Response regulatory" evidence="10">
    <location>
        <begin position="12"/>
        <end position="128"/>
    </location>
</feature>
<dbReference type="PANTHER" id="PTHR42878">
    <property type="entry name" value="TWO-COMPONENT HISTIDINE KINASE"/>
    <property type="match status" value="1"/>
</dbReference>
<dbReference type="FunFam" id="3.30.565.10:FF:000006">
    <property type="entry name" value="Sensor histidine kinase WalK"/>
    <property type="match status" value="1"/>
</dbReference>
<dbReference type="PANTHER" id="PTHR42878:SF15">
    <property type="entry name" value="BACTERIOPHYTOCHROME"/>
    <property type="match status" value="1"/>
</dbReference>
<keyword evidence="6" id="KW-0472">Membrane</keyword>
<evidence type="ECO:0000256" key="5">
    <source>
        <dbReference type="ARBA" id="ARBA00022777"/>
    </source>
</evidence>
<dbReference type="GO" id="GO:0030295">
    <property type="term" value="F:protein kinase activator activity"/>
    <property type="evidence" value="ECO:0007669"/>
    <property type="project" value="TreeGrafter"/>
</dbReference>
<sequence length="636" mass="72354">MEPYTLGTSEVSILYVEDDPITRDLICTMIPVKFPGLNLLAAENGQIGLALYKEHRPDIVLTDISMPVMDGIRLASEIRVLNPDASIIVITAHSDTRYLLNAIDIGINRYVLKPIDQEKLFEAIEDCVARITLERHVRKQSEYICKLTRAVEQSPCMVIITDAKGVVEYVNPKFTEITGYLPEEVIGKTPRIPKLNARESDTYEKLWSTITAGYEWQGEFQSRKKSGELYWESASISPLFDAEGVITNYVAVKEDISERKRADNALKESEERYRHLYEDTPVMLHSIDGVGRIVNVSNYWLFHLGYERNEVIGRKSTEFLTEESSRYAEEIVIPAFFRSGHCQDIPYQMMKKNGEIVDVLLTAVAEWNATGEVIRSQAVMVDVTEQKRAEEQIRILNADLEKRVLERTAELENSNKELEAFCYAISHELRAPIARLEGFREVIFECFKSGDYGDLQYYVGRLGCSVQQLKSAVDALLMMNRLSKTEITSEPINLSELSRQVMAELIEVHGERTMQFRVAPDVFARGDRKLLNICMHNLLGNAYKYTLKKPLASIEFGAESRADQKVYFVRDNGAGFDMAYVSKLFQPFSRLHSEKEFKGTGIGLATVHRIIEKHEGKIWAESKVDEGATIFFTLGQ</sequence>
<dbReference type="STRING" id="351605.Gura_4377"/>
<organism evidence="13 14">
    <name type="scientific">Geotalea uraniireducens (strain Rf4)</name>
    <name type="common">Geobacter uraniireducens</name>
    <dbReference type="NCBI Taxonomy" id="351605"/>
    <lineage>
        <taxon>Bacteria</taxon>
        <taxon>Pseudomonadati</taxon>
        <taxon>Thermodesulfobacteriota</taxon>
        <taxon>Desulfuromonadia</taxon>
        <taxon>Geobacterales</taxon>
        <taxon>Geobacteraceae</taxon>
        <taxon>Geotalea</taxon>
    </lineage>
</organism>
<dbReference type="Gene3D" id="3.30.450.20">
    <property type="entry name" value="PAS domain"/>
    <property type="match status" value="2"/>
</dbReference>
<comment type="catalytic activity">
    <reaction evidence="1">
        <text>ATP + protein L-histidine = ADP + protein N-phospho-L-histidine.</text>
        <dbReference type="EC" id="2.7.13.3"/>
    </reaction>
</comment>
<dbReference type="InterPro" id="IPR001610">
    <property type="entry name" value="PAC"/>
</dbReference>
<dbReference type="InterPro" id="IPR003661">
    <property type="entry name" value="HisK_dim/P_dom"/>
</dbReference>
<dbReference type="SMART" id="SM00448">
    <property type="entry name" value="REC"/>
    <property type="match status" value="1"/>
</dbReference>
<dbReference type="Gene3D" id="3.40.50.2300">
    <property type="match status" value="1"/>
</dbReference>
<accession>A5G9Q2</accession>
<dbReference type="PROSITE" id="PS50113">
    <property type="entry name" value="PAC"/>
    <property type="match status" value="2"/>
</dbReference>
<dbReference type="Pfam" id="PF02518">
    <property type="entry name" value="HATPase_c"/>
    <property type="match status" value="1"/>
</dbReference>
<evidence type="ECO:0000256" key="3">
    <source>
        <dbReference type="ARBA" id="ARBA00022553"/>
    </source>
</evidence>